<dbReference type="GO" id="GO:0070402">
    <property type="term" value="F:NADPH binding"/>
    <property type="evidence" value="ECO:0007669"/>
    <property type="project" value="TreeGrafter"/>
</dbReference>
<sequence length="514" mass="60383">MQDFSNNDRDVFLIKTEKMIDRGALMSRYSRTVNLDIRSVYEKEFKNNPEKAIDFYKKIFLDYGDESISELITAQMGIQNVSNILSKIIEESRIGLSYLEKSSRYVKYNKKVNGHYLFLDADGAGIKKYENEYNELCNELFDFYSKSYDDMIKIYSEMYPIEKFNFEIGGKVYNYSEIKNIDDDSVTKAYKSSLRSSVLDEIRLVLPASTLTNIGVSGNGRAFIALIERLGEYKTKESLKYADLIYNELKNEMPEIIDDATSKHGIEQIEYNMSRDLIGYREQQNFGSINTVSLLDYEDEENAINKALKLMVYRYYGDYNSIDLTKEEKERLLNNLISIRKNRRHKIGRPFEAINYLFQVNTNYGAFRELQRHRFMSIVRKPLSVYYGYDIPETINKTEDLKNDYVTLMEKARNLYLDIKEKNGPDLAQYIVPYAYRYPVAFNINLNELTYFIELRSNAQVHPDLRTVALKMYNEVKSVHPQLSRLIKFVDESDYKLGRLPAEFKKETKKKEIQ</sequence>
<dbReference type="GO" id="GO:0050797">
    <property type="term" value="F:thymidylate synthase (FAD) activity"/>
    <property type="evidence" value="ECO:0007669"/>
    <property type="project" value="InterPro"/>
</dbReference>
<dbReference type="InterPro" id="IPR036098">
    <property type="entry name" value="Thymidylate_synthase_ThyX_sf"/>
</dbReference>
<dbReference type="EMBL" id="LJCQ01000141">
    <property type="protein sequence ID" value="KPV47073.1"/>
    <property type="molecule type" value="Genomic_DNA"/>
</dbReference>
<dbReference type="InterPro" id="IPR003669">
    <property type="entry name" value="Thymidylate_synthase_ThyX"/>
</dbReference>
<organism evidence="1 2">
    <name type="scientific">Acidiplasma aeolicum</name>
    <dbReference type="NCBI Taxonomy" id="507754"/>
    <lineage>
        <taxon>Archaea</taxon>
        <taxon>Methanobacteriati</taxon>
        <taxon>Thermoplasmatota</taxon>
        <taxon>Thermoplasmata</taxon>
        <taxon>Thermoplasmatales</taxon>
        <taxon>Ferroplasmaceae</taxon>
        <taxon>Acidiplasma</taxon>
    </lineage>
</organism>
<dbReference type="PROSITE" id="PS51331">
    <property type="entry name" value="THYX"/>
    <property type="match status" value="2"/>
</dbReference>
<dbReference type="Pfam" id="PF02511">
    <property type="entry name" value="Thy1"/>
    <property type="match status" value="2"/>
</dbReference>
<evidence type="ECO:0000313" key="1">
    <source>
        <dbReference type="EMBL" id="KPV47073.1"/>
    </source>
</evidence>
<protein>
    <recommendedName>
        <fullName evidence="3">Thymidylate synthase</fullName>
    </recommendedName>
</protein>
<gene>
    <name evidence="1" type="ORF">SE19_02655</name>
</gene>
<dbReference type="CDD" id="cd20175">
    <property type="entry name" value="ThyX"/>
    <property type="match status" value="1"/>
</dbReference>
<dbReference type="PATRIC" id="fig|507754.4.peg.518"/>
<accession>A0A0P9D383</accession>
<dbReference type="Proteomes" id="UP000050515">
    <property type="component" value="Unassembled WGS sequence"/>
</dbReference>
<dbReference type="SUPFAM" id="SSF69796">
    <property type="entry name" value="Thymidylate synthase-complementing protein Thy1"/>
    <property type="match status" value="2"/>
</dbReference>
<dbReference type="RefSeq" id="WP_054963988.1">
    <property type="nucleotide sequence ID" value="NZ_LJCQ01000141.1"/>
</dbReference>
<dbReference type="Gene3D" id="3.30.1360.170">
    <property type="match status" value="2"/>
</dbReference>
<dbReference type="AlphaFoldDB" id="A0A0P9D383"/>
<dbReference type="GO" id="GO:0050660">
    <property type="term" value="F:flavin adenine dinucleotide binding"/>
    <property type="evidence" value="ECO:0007669"/>
    <property type="project" value="InterPro"/>
</dbReference>
<comment type="caution">
    <text evidence="1">The sequence shown here is derived from an EMBL/GenBank/DDBJ whole genome shotgun (WGS) entry which is preliminary data.</text>
</comment>
<dbReference type="PANTHER" id="PTHR34934">
    <property type="entry name" value="FLAVIN-DEPENDENT THYMIDYLATE SYNTHASE"/>
    <property type="match status" value="1"/>
</dbReference>
<evidence type="ECO:0008006" key="3">
    <source>
        <dbReference type="Google" id="ProtNLM"/>
    </source>
</evidence>
<evidence type="ECO:0000313" key="2">
    <source>
        <dbReference type="Proteomes" id="UP000050515"/>
    </source>
</evidence>
<dbReference type="PANTHER" id="PTHR34934:SF1">
    <property type="entry name" value="FLAVIN-DEPENDENT THYMIDYLATE SYNTHASE"/>
    <property type="match status" value="1"/>
</dbReference>
<dbReference type="GO" id="GO:0006231">
    <property type="term" value="P:dTMP biosynthetic process"/>
    <property type="evidence" value="ECO:0007669"/>
    <property type="project" value="InterPro"/>
</dbReference>
<proteinExistence type="predicted"/>
<reference evidence="1 2" key="1">
    <citation type="submission" date="2015-09" db="EMBL/GenBank/DDBJ databases">
        <title>Draft genome sequence of Acidiplasma aeolicum DSM 18409.</title>
        <authorList>
            <person name="Hemp J."/>
        </authorList>
    </citation>
    <scope>NUCLEOTIDE SEQUENCE [LARGE SCALE GENOMIC DNA]</scope>
    <source>
        <strain evidence="1 2">V</strain>
    </source>
</reference>
<name>A0A0P9D383_9ARCH</name>
<dbReference type="GO" id="GO:0004799">
    <property type="term" value="F:thymidylate synthase activity"/>
    <property type="evidence" value="ECO:0007669"/>
    <property type="project" value="TreeGrafter"/>
</dbReference>